<dbReference type="PANTHER" id="PTHR30041:SF8">
    <property type="entry name" value="PROTEIN YFFB"/>
    <property type="match status" value="1"/>
</dbReference>
<proteinExistence type="inferred from homology"/>
<evidence type="ECO:0000313" key="4">
    <source>
        <dbReference type="Proteomes" id="UP000824259"/>
    </source>
</evidence>
<dbReference type="EMBL" id="DWYR01000016">
    <property type="protein sequence ID" value="HJA99185.1"/>
    <property type="molecule type" value="Genomic_DNA"/>
</dbReference>
<dbReference type="InterPro" id="IPR006504">
    <property type="entry name" value="Tscrpt_reg_Spx/MgsR"/>
</dbReference>
<dbReference type="PROSITE" id="PS51353">
    <property type="entry name" value="ARSC"/>
    <property type="match status" value="1"/>
</dbReference>
<dbReference type="Pfam" id="PF03960">
    <property type="entry name" value="ArsC"/>
    <property type="match status" value="1"/>
</dbReference>
<dbReference type="NCBIfam" id="TIGR01617">
    <property type="entry name" value="arsC_related"/>
    <property type="match status" value="1"/>
</dbReference>
<dbReference type="CDD" id="cd03036">
    <property type="entry name" value="ArsC_like"/>
    <property type="match status" value="1"/>
</dbReference>
<sequence>MNPLFICYPKCSTCGKAAEWLRQHDIAFDLRDIFLQNPTESELQEWIARSGLPVSRFFNTSGLRYRALGLKDRVKTTPREELVRLLATDGMLVKRPLLVLPDRVLVGFREPEWDAALLNRR</sequence>
<dbReference type="InterPro" id="IPR036249">
    <property type="entry name" value="Thioredoxin-like_sf"/>
</dbReference>
<dbReference type="AlphaFoldDB" id="A0A9D2RIJ6"/>
<protein>
    <submittedName>
        <fullName evidence="3">Arsenate reductase family protein</fullName>
    </submittedName>
</protein>
<dbReference type="Gene3D" id="3.40.30.10">
    <property type="entry name" value="Glutaredoxin"/>
    <property type="match status" value="1"/>
</dbReference>
<dbReference type="SUPFAM" id="SSF52833">
    <property type="entry name" value="Thioredoxin-like"/>
    <property type="match status" value="1"/>
</dbReference>
<name>A0A9D2RIJ6_9BACT</name>
<evidence type="ECO:0000313" key="3">
    <source>
        <dbReference type="EMBL" id="HJA99185.1"/>
    </source>
</evidence>
<evidence type="ECO:0000256" key="1">
    <source>
        <dbReference type="ARBA" id="ARBA00007198"/>
    </source>
</evidence>
<accession>A0A9D2RIJ6</accession>
<evidence type="ECO:0000256" key="2">
    <source>
        <dbReference type="PROSITE-ProRule" id="PRU01282"/>
    </source>
</evidence>
<organism evidence="3 4">
    <name type="scientific">Candidatus Alistipes avicola</name>
    <dbReference type="NCBI Taxonomy" id="2838432"/>
    <lineage>
        <taxon>Bacteria</taxon>
        <taxon>Pseudomonadati</taxon>
        <taxon>Bacteroidota</taxon>
        <taxon>Bacteroidia</taxon>
        <taxon>Bacteroidales</taxon>
        <taxon>Rikenellaceae</taxon>
        <taxon>Alistipes</taxon>
    </lineage>
</organism>
<reference evidence="3" key="1">
    <citation type="journal article" date="2021" name="PeerJ">
        <title>Extensive microbial diversity within the chicken gut microbiome revealed by metagenomics and culture.</title>
        <authorList>
            <person name="Gilroy R."/>
            <person name="Ravi A."/>
            <person name="Getino M."/>
            <person name="Pursley I."/>
            <person name="Horton D.L."/>
            <person name="Alikhan N.F."/>
            <person name="Baker D."/>
            <person name="Gharbi K."/>
            <person name="Hall N."/>
            <person name="Watson M."/>
            <person name="Adriaenssens E.M."/>
            <person name="Foster-Nyarko E."/>
            <person name="Jarju S."/>
            <person name="Secka A."/>
            <person name="Antonio M."/>
            <person name="Oren A."/>
            <person name="Chaudhuri R.R."/>
            <person name="La Ragione R."/>
            <person name="Hildebrand F."/>
            <person name="Pallen M.J."/>
        </authorList>
    </citation>
    <scope>NUCLEOTIDE SEQUENCE</scope>
    <source>
        <strain evidence="3">CHK169-11906</strain>
    </source>
</reference>
<dbReference type="Proteomes" id="UP000824259">
    <property type="component" value="Unassembled WGS sequence"/>
</dbReference>
<reference evidence="3" key="2">
    <citation type="submission" date="2021-04" db="EMBL/GenBank/DDBJ databases">
        <authorList>
            <person name="Gilroy R."/>
        </authorList>
    </citation>
    <scope>NUCLEOTIDE SEQUENCE</scope>
    <source>
        <strain evidence="3">CHK169-11906</strain>
    </source>
</reference>
<dbReference type="PANTHER" id="PTHR30041">
    <property type="entry name" value="ARSENATE REDUCTASE"/>
    <property type="match status" value="1"/>
</dbReference>
<comment type="similarity">
    <text evidence="1 2">Belongs to the ArsC family.</text>
</comment>
<comment type="caution">
    <text evidence="3">The sequence shown here is derived from an EMBL/GenBank/DDBJ whole genome shotgun (WGS) entry which is preliminary data.</text>
</comment>
<gene>
    <name evidence="3" type="ORF">H9779_06270</name>
</gene>
<dbReference type="InterPro" id="IPR006660">
    <property type="entry name" value="Arsenate_reductase-like"/>
</dbReference>